<dbReference type="EMBL" id="SRMA01026546">
    <property type="protein sequence ID" value="TRY82601.1"/>
    <property type="molecule type" value="Genomic_DNA"/>
</dbReference>
<protein>
    <recommendedName>
        <fullName evidence="3">Sema domain-containing protein</fullName>
    </recommendedName>
</protein>
<sequence>IRVDGPTYGALQYETIQVVDSGPILRDMAFSSDQHFLYVMSESQVQAAA</sequence>
<dbReference type="AlphaFoldDB" id="A0A553PY43"/>
<evidence type="ECO:0008006" key="3">
    <source>
        <dbReference type="Google" id="ProtNLM"/>
    </source>
</evidence>
<dbReference type="Gene3D" id="2.130.10.10">
    <property type="entry name" value="YVTN repeat-like/Quinoprotein amine dehydrogenase"/>
    <property type="match status" value="1"/>
</dbReference>
<dbReference type="STRING" id="623744.A0A553PY43"/>
<dbReference type="InterPro" id="IPR015943">
    <property type="entry name" value="WD40/YVTN_repeat-like_dom_sf"/>
</dbReference>
<accession>A0A553PY43</accession>
<dbReference type="OrthoDB" id="9396450at2759"/>
<keyword evidence="2" id="KW-1185">Reference proteome</keyword>
<dbReference type="GO" id="GO:0007399">
    <property type="term" value="P:nervous system development"/>
    <property type="evidence" value="ECO:0007669"/>
    <property type="project" value="UniProtKB-ARBA"/>
</dbReference>
<reference evidence="1 2" key="1">
    <citation type="journal article" date="2019" name="Sci. Data">
        <title>Hybrid genome assembly and annotation of Danionella translucida.</title>
        <authorList>
            <person name="Kadobianskyi M."/>
            <person name="Schulze L."/>
            <person name="Schuelke M."/>
            <person name="Judkewitz B."/>
        </authorList>
    </citation>
    <scope>NUCLEOTIDE SEQUENCE [LARGE SCALE GENOMIC DNA]</scope>
    <source>
        <strain evidence="1 2">Bolton</strain>
    </source>
</reference>
<organism evidence="1 2">
    <name type="scientific">Danionella cerebrum</name>
    <dbReference type="NCBI Taxonomy" id="2873325"/>
    <lineage>
        <taxon>Eukaryota</taxon>
        <taxon>Metazoa</taxon>
        <taxon>Chordata</taxon>
        <taxon>Craniata</taxon>
        <taxon>Vertebrata</taxon>
        <taxon>Euteleostomi</taxon>
        <taxon>Actinopterygii</taxon>
        <taxon>Neopterygii</taxon>
        <taxon>Teleostei</taxon>
        <taxon>Ostariophysi</taxon>
        <taxon>Cypriniformes</taxon>
        <taxon>Danionidae</taxon>
        <taxon>Danioninae</taxon>
        <taxon>Danionella</taxon>
    </lineage>
</organism>
<name>A0A553PY43_9TELE</name>
<dbReference type="Proteomes" id="UP000316079">
    <property type="component" value="Unassembled WGS sequence"/>
</dbReference>
<dbReference type="SUPFAM" id="SSF101912">
    <property type="entry name" value="Sema domain"/>
    <property type="match status" value="1"/>
</dbReference>
<proteinExistence type="predicted"/>
<dbReference type="InterPro" id="IPR036352">
    <property type="entry name" value="Semap_dom_sf"/>
</dbReference>
<comment type="caution">
    <text evidence="1">The sequence shown here is derived from an EMBL/GenBank/DDBJ whole genome shotgun (WGS) entry which is preliminary data.</text>
</comment>
<gene>
    <name evidence="1" type="ORF">DNTS_006580</name>
</gene>
<evidence type="ECO:0000313" key="2">
    <source>
        <dbReference type="Proteomes" id="UP000316079"/>
    </source>
</evidence>
<feature type="non-terminal residue" evidence="1">
    <location>
        <position position="1"/>
    </location>
</feature>
<evidence type="ECO:0000313" key="1">
    <source>
        <dbReference type="EMBL" id="TRY82601.1"/>
    </source>
</evidence>